<accession>A0A8S2EQ12</accession>
<proteinExistence type="predicted"/>
<dbReference type="InterPro" id="IPR019734">
    <property type="entry name" value="TPR_rpt"/>
</dbReference>
<evidence type="ECO:0000313" key="3">
    <source>
        <dbReference type="Proteomes" id="UP000677228"/>
    </source>
</evidence>
<dbReference type="Proteomes" id="UP000682733">
    <property type="component" value="Unassembled WGS sequence"/>
</dbReference>
<dbReference type="Gene3D" id="1.25.40.10">
    <property type="entry name" value="Tetratricopeptide repeat domain"/>
    <property type="match status" value="1"/>
</dbReference>
<dbReference type="SUPFAM" id="SSF48452">
    <property type="entry name" value="TPR-like"/>
    <property type="match status" value="1"/>
</dbReference>
<dbReference type="EMBL" id="CAJNOK010017979">
    <property type="protein sequence ID" value="CAF1273862.1"/>
    <property type="molecule type" value="Genomic_DNA"/>
</dbReference>
<dbReference type="AlphaFoldDB" id="A0A8S2EQ12"/>
<reference evidence="1" key="1">
    <citation type="submission" date="2021-02" db="EMBL/GenBank/DDBJ databases">
        <authorList>
            <person name="Nowell W R."/>
        </authorList>
    </citation>
    <scope>NUCLEOTIDE SEQUENCE</scope>
</reference>
<dbReference type="SMART" id="SM00028">
    <property type="entry name" value="TPR"/>
    <property type="match status" value="2"/>
</dbReference>
<name>A0A8S2EQ12_9BILA</name>
<evidence type="ECO:0000313" key="2">
    <source>
        <dbReference type="EMBL" id="CAF4079055.1"/>
    </source>
</evidence>
<evidence type="ECO:0008006" key="4">
    <source>
        <dbReference type="Google" id="ProtNLM"/>
    </source>
</evidence>
<comment type="caution">
    <text evidence="1">The sequence shown here is derived from an EMBL/GenBank/DDBJ whole genome shotgun (WGS) entry which is preliminary data.</text>
</comment>
<organism evidence="1 3">
    <name type="scientific">Didymodactylos carnosus</name>
    <dbReference type="NCBI Taxonomy" id="1234261"/>
    <lineage>
        <taxon>Eukaryota</taxon>
        <taxon>Metazoa</taxon>
        <taxon>Spiralia</taxon>
        <taxon>Gnathifera</taxon>
        <taxon>Rotifera</taxon>
        <taxon>Eurotatoria</taxon>
        <taxon>Bdelloidea</taxon>
        <taxon>Philodinida</taxon>
        <taxon>Philodinidae</taxon>
        <taxon>Didymodactylos</taxon>
    </lineage>
</organism>
<dbReference type="Proteomes" id="UP000677228">
    <property type="component" value="Unassembled WGS sequence"/>
</dbReference>
<dbReference type="EMBL" id="CAJOBA010039538">
    <property type="protein sequence ID" value="CAF4079055.1"/>
    <property type="molecule type" value="Genomic_DNA"/>
</dbReference>
<protein>
    <recommendedName>
        <fullName evidence="4">Tetratricopeptide repeat protein</fullName>
    </recommendedName>
</protein>
<evidence type="ECO:0000313" key="1">
    <source>
        <dbReference type="EMBL" id="CAF1273862.1"/>
    </source>
</evidence>
<dbReference type="InterPro" id="IPR011990">
    <property type="entry name" value="TPR-like_helical_dom_sf"/>
</dbReference>
<gene>
    <name evidence="1" type="ORF">OVA965_LOCUS27316</name>
    <name evidence="2" type="ORF">TMI583_LOCUS28060</name>
</gene>
<sequence>MIQISLSNVIGYYLNKSEQYEKALAQFQQSLAIINNNLTKYIECDETMEILRTYYHTGTCLDEMNQDDFAIEYYNKAWELYEKYPFENTIDDMWDLMNDMTLL</sequence>